<dbReference type="Pfam" id="PF10945">
    <property type="entry name" value="CBP_BcsR"/>
    <property type="match status" value="1"/>
</dbReference>
<name>A0A2Z4Z8I6_9PSED</name>
<dbReference type="AlphaFoldDB" id="A0A2Z4Z8I6"/>
<protein>
    <recommendedName>
        <fullName evidence="3">Cellulose biosynthesis protein BcsR</fullName>
    </recommendedName>
</protein>
<evidence type="ECO:0000313" key="2">
    <source>
        <dbReference type="Proteomes" id="UP000251666"/>
    </source>
</evidence>
<evidence type="ECO:0000313" key="1">
    <source>
        <dbReference type="EMBL" id="AXA60094.1"/>
    </source>
</evidence>
<sequence>MAALPGDVQMSIRLLSRTERADDIARLKAELQLPALKYVDVSLQKELRRALQRWPLLAEFEQAQRAPGARVSLARQDEPEVAT</sequence>
<organism evidence="1 2">
    <name type="scientific">Pseudomonas thivervalensis</name>
    <dbReference type="NCBI Taxonomy" id="86265"/>
    <lineage>
        <taxon>Bacteria</taxon>
        <taxon>Pseudomonadati</taxon>
        <taxon>Pseudomonadota</taxon>
        <taxon>Gammaproteobacteria</taxon>
        <taxon>Pseudomonadales</taxon>
        <taxon>Pseudomonadaceae</taxon>
        <taxon>Pseudomonas</taxon>
    </lineage>
</organism>
<dbReference type="NCBIfam" id="NF040717">
    <property type="entry name" value="BcsR_only"/>
    <property type="match status" value="1"/>
</dbReference>
<dbReference type="KEGG" id="pthv:CE140_08580"/>
<evidence type="ECO:0008006" key="3">
    <source>
        <dbReference type="Google" id="ProtNLM"/>
    </source>
</evidence>
<accession>A0A2Z4Z8I6</accession>
<reference evidence="2" key="1">
    <citation type="journal article" date="2021" name="Front. Microbiol.">
        <title>Genomic Analysis of the 1-Aminocyclopropane-1-Carboxylate Deaminase-Producing Pseudomonas thivervalensis SC5 Reveals Its Multifaceted Roles in Soil and in Beneficial Interactions With Plants.</title>
        <authorList>
            <person name="Nascimento F.X."/>
            <person name="Uron P."/>
            <person name="Glick B.R."/>
            <person name="Giachini A."/>
            <person name="Rossi M.J."/>
        </authorList>
    </citation>
    <scope>NUCLEOTIDE SEQUENCE [LARGE SCALE GENOMIC DNA]</scope>
    <source>
        <strain evidence="2">PLM3</strain>
    </source>
</reference>
<dbReference type="EMBL" id="CP022202">
    <property type="protein sequence ID" value="AXA60094.1"/>
    <property type="molecule type" value="Genomic_DNA"/>
</dbReference>
<dbReference type="Proteomes" id="UP000251666">
    <property type="component" value="Chromosome"/>
</dbReference>
<dbReference type="InterPro" id="IPR024487">
    <property type="entry name" value="CBP_BcsR"/>
</dbReference>
<gene>
    <name evidence="1" type="ORF">CEQ51_08420</name>
</gene>
<keyword evidence="2" id="KW-1185">Reference proteome</keyword>
<proteinExistence type="predicted"/>